<dbReference type="HOGENOM" id="CLU_147857_1_0_6"/>
<dbReference type="RefSeq" id="WP_012763974.1">
    <property type="nucleotide sequence ID" value="NC_012880.1"/>
</dbReference>
<gene>
    <name evidence="1" type="ordered locus">Dd703_0336</name>
</gene>
<evidence type="ECO:0008006" key="3">
    <source>
        <dbReference type="Google" id="ProtNLM"/>
    </source>
</evidence>
<dbReference type="KEGG" id="dda:Dd703_0336"/>
<proteinExistence type="predicted"/>
<dbReference type="EMBL" id="CP001654">
    <property type="protein sequence ID" value="ACS84151.1"/>
    <property type="molecule type" value="Genomic_DNA"/>
</dbReference>
<reference evidence="1" key="1">
    <citation type="submission" date="2009-06" db="EMBL/GenBank/DDBJ databases">
        <title>Complete sequence of Dickeya dadantii Ech703.</title>
        <authorList>
            <consortium name="US DOE Joint Genome Institute"/>
            <person name="Lucas S."/>
            <person name="Copeland A."/>
            <person name="Lapidus A."/>
            <person name="Glavina del Rio T."/>
            <person name="Dalin E."/>
            <person name="Tice H."/>
            <person name="Bruce D."/>
            <person name="Goodwin L."/>
            <person name="Pitluck S."/>
            <person name="Chertkov O."/>
            <person name="Brettin T."/>
            <person name="Detter J.C."/>
            <person name="Han C."/>
            <person name="Larimer F."/>
            <person name="Land M."/>
            <person name="Hauser L."/>
            <person name="Kyrpides N."/>
            <person name="Mikhailova N."/>
            <person name="Balakrishnan V."/>
            <person name="Glasner J."/>
            <person name="Perna N.T."/>
        </authorList>
    </citation>
    <scope>NUCLEOTIDE SEQUENCE [LARGE SCALE GENOMIC DNA]</scope>
    <source>
        <strain evidence="1">Ech703</strain>
    </source>
</reference>
<protein>
    <recommendedName>
        <fullName evidence="3">DUF2531 family protein</fullName>
    </recommendedName>
</protein>
<dbReference type="Pfam" id="PF10748">
    <property type="entry name" value="HofP"/>
    <property type="match status" value="1"/>
</dbReference>
<name>C6C806_MUSP7</name>
<evidence type="ECO:0000313" key="1">
    <source>
        <dbReference type="EMBL" id="ACS84151.1"/>
    </source>
</evidence>
<evidence type="ECO:0000313" key="2">
    <source>
        <dbReference type="Proteomes" id="UP000002734"/>
    </source>
</evidence>
<dbReference type="AlphaFoldDB" id="C6C806"/>
<dbReference type="InterPro" id="IPR019684">
    <property type="entry name" value="HofP"/>
</dbReference>
<dbReference type="Proteomes" id="UP000002734">
    <property type="component" value="Chromosome"/>
</dbReference>
<organism evidence="1 2">
    <name type="scientific">Musicola paradisiaca (strain Ech703)</name>
    <name type="common">Dickeya paradisiaca</name>
    <name type="synonym">Dickeya dadantii</name>
    <dbReference type="NCBI Taxonomy" id="579405"/>
    <lineage>
        <taxon>Bacteria</taxon>
        <taxon>Pseudomonadati</taxon>
        <taxon>Pseudomonadota</taxon>
        <taxon>Gammaproteobacteria</taxon>
        <taxon>Enterobacterales</taxon>
        <taxon>Pectobacteriaceae</taxon>
        <taxon>Musicola</taxon>
    </lineage>
</organism>
<accession>C6C806</accession>
<sequence>MRLLWGAACGFLLAGAQATEWRDPFQPIASRACEQESAASWRLKGVIGDGLRWSGWLEQPQQAWRRIRLGDVLQPEGWRVVQLGRQGGVFRPEGGDAACKNEDVYLVAPLQHSIDETGQKNAE</sequence>
<keyword evidence="2" id="KW-1185">Reference proteome</keyword>
<dbReference type="STRING" id="579405.Dd703_0336"/>